<keyword evidence="5" id="KW-0186">Copper</keyword>
<geneLocation type="mitochondrion" evidence="8"/>
<evidence type="ECO:0000256" key="6">
    <source>
        <dbReference type="SAM" id="Phobius"/>
    </source>
</evidence>
<proteinExistence type="inferred from homology"/>
<evidence type="ECO:0000313" key="9">
    <source>
        <dbReference type="EMBL" id="AOS85604.1"/>
    </source>
</evidence>
<comment type="function">
    <text evidence="5">Component of the cytochrome c oxidase, the last enzyme in the mitochondrial electron transport chain which drives oxidative phosphorylation. The respiratory chain contains 3 multisubunit complexes succinate dehydrogenase (complex II, CII), ubiquinol-cytochrome c oxidoreductase (cytochrome b-c1 complex, complex III, CIII) and cytochrome c oxidase (complex IV, CIV), that cooperate to transfer electrons derived from NADH and succinate to molecular oxygen, creating an electrochemical gradient over the inner membrane that drives transmembrane transport and the ATP synthase. Cytochrome c oxidase is the component of the respiratory chain that catalyzes the reduction of oxygen to water. Electrons originating from reduced cytochrome c in the intermembrane space (IMS) are transferred via the dinuclear copper A center (CU(A)) of subunit 2 and heme A of subunit 1 to the active site in subunit 1, a binuclear center (BNC) formed by heme A3 and copper B (CU(B)). The BNC reduces molecular oxygen to 2 water molecules using 4 electrons from cytochrome c in the IMS and 4 protons from the mitochondrial matrix.</text>
</comment>
<dbReference type="EMBL" id="KX580902">
    <property type="protein sequence ID" value="AOS85604.1"/>
    <property type="molecule type" value="Genomic_DNA"/>
</dbReference>
<evidence type="ECO:0000256" key="4">
    <source>
        <dbReference type="ARBA" id="ARBA00023136"/>
    </source>
</evidence>
<dbReference type="GO" id="GO:0005743">
    <property type="term" value="C:mitochondrial inner membrane"/>
    <property type="evidence" value="ECO:0007669"/>
    <property type="project" value="UniProtKB-SubCell"/>
</dbReference>
<dbReference type="CDD" id="cd01663">
    <property type="entry name" value="Cyt_c_Oxidase_I"/>
    <property type="match status" value="1"/>
</dbReference>
<dbReference type="GeneID" id="15332113"/>
<keyword evidence="5" id="KW-0679">Respiratory chain</keyword>
<evidence type="ECO:0000256" key="1">
    <source>
        <dbReference type="ARBA" id="ARBA00004141"/>
    </source>
</evidence>
<reference evidence="8" key="1">
    <citation type="journal article" date="2013" name="J. Eukaryot. Microbiol.">
        <title>The Mitochondrial Genome and a 60-kb Nuclear DNA Segment from Naegleria fowleri, the Causative Agent of Primary Amoebic Meningoencephalitis.</title>
        <authorList>
            <person name="Herman E.K."/>
            <person name="Greninger A.L."/>
            <person name="Visvesvara G.S."/>
            <person name="Marciano-Cabral F."/>
            <person name="Dacks J.B."/>
            <person name="Chiu C.Y."/>
        </authorList>
    </citation>
    <scope>NUCLEOTIDE SEQUENCE</scope>
</reference>
<dbReference type="SUPFAM" id="SSF81442">
    <property type="entry name" value="Cytochrome c oxidase subunit I-like"/>
    <property type="match status" value="1"/>
</dbReference>
<dbReference type="PRINTS" id="PR01165">
    <property type="entry name" value="CYCOXIDASEI"/>
</dbReference>
<dbReference type="GO" id="GO:0015990">
    <property type="term" value="P:electron transport coupled proton transport"/>
    <property type="evidence" value="ECO:0007669"/>
    <property type="project" value="TreeGrafter"/>
</dbReference>
<evidence type="ECO:0000256" key="5">
    <source>
        <dbReference type="RuleBase" id="RU000369"/>
    </source>
</evidence>
<protein>
    <recommendedName>
        <fullName evidence="5">Cytochrome c oxidase subunit 1</fullName>
        <ecNumber evidence="5">7.1.1.9</ecNumber>
    </recommendedName>
</protein>
<comment type="pathway">
    <text evidence="5">Energy metabolism; oxidative phosphorylation.</text>
</comment>
<dbReference type="SMR" id="M4H5I2"/>
<keyword evidence="2 5" id="KW-0812">Transmembrane</keyword>
<feature type="transmembrane region" description="Helical" evidence="6">
    <location>
        <begin position="61"/>
        <end position="83"/>
    </location>
</feature>
<evidence type="ECO:0000256" key="2">
    <source>
        <dbReference type="ARBA" id="ARBA00022692"/>
    </source>
</evidence>
<dbReference type="VEuPathDB" id="AmoebaDB:NF0128760"/>
<dbReference type="GO" id="GO:0045277">
    <property type="term" value="C:respiratory chain complex IV"/>
    <property type="evidence" value="ECO:0007669"/>
    <property type="project" value="InterPro"/>
</dbReference>
<evidence type="ECO:0000313" key="10">
    <source>
        <dbReference type="EMBL" id="AOS85650.1"/>
    </source>
</evidence>
<accession>M4H5I2</accession>
<dbReference type="EMBL" id="KX580903">
    <property type="protein sequence ID" value="AOS85650.1"/>
    <property type="molecule type" value="Genomic_DNA"/>
</dbReference>
<feature type="transmembrane region" description="Helical" evidence="6">
    <location>
        <begin position="380"/>
        <end position="400"/>
    </location>
</feature>
<keyword evidence="5" id="KW-0999">Mitochondrion inner membrane</keyword>
<reference evidence="9" key="2">
    <citation type="submission" date="2016-07" db="EMBL/GenBank/DDBJ databases">
        <title>genome sequence of Naegleria fowleri mitochondria.</title>
        <authorList>
            <person name="Greninger A.L."/>
            <person name="Jerome K."/>
            <person name="Dixon T."/>
        </authorList>
    </citation>
    <scope>NUCLEOTIDE SEQUENCE</scope>
    <source>
        <strain evidence="9">V511</strain>
    </source>
</reference>
<dbReference type="GO" id="GO:0046872">
    <property type="term" value="F:metal ion binding"/>
    <property type="evidence" value="ECO:0007669"/>
    <property type="project" value="UniProtKB-KW"/>
</dbReference>
<dbReference type="RefSeq" id="YP_007890026.1">
    <property type="nucleotide sequence ID" value="NC_021104.1"/>
</dbReference>
<feature type="transmembrane region" description="Helical" evidence="6">
    <location>
        <begin position="412"/>
        <end position="435"/>
    </location>
</feature>
<dbReference type="Pfam" id="PF00115">
    <property type="entry name" value="COX1"/>
    <property type="match status" value="1"/>
</dbReference>
<dbReference type="InterPro" id="IPR033944">
    <property type="entry name" value="Cyt_c_oxase_su1_dom"/>
</dbReference>
<keyword evidence="4 5" id="KW-0472">Membrane</keyword>
<feature type="domain" description="Cytochrome oxidase subunit I profile" evidence="7">
    <location>
        <begin position="8"/>
        <end position="573"/>
    </location>
</feature>
<keyword evidence="5 8" id="KW-0496">Mitochondrion</keyword>
<keyword evidence="5" id="KW-0408">Iron</keyword>
<dbReference type="Gene3D" id="1.20.210.10">
    <property type="entry name" value="Cytochrome c oxidase-like, subunit I domain"/>
    <property type="match status" value="1"/>
</dbReference>
<feature type="transmembrane region" description="Helical" evidence="6">
    <location>
        <begin position="104"/>
        <end position="122"/>
    </location>
</feature>
<feature type="transmembrane region" description="Helical" evidence="6">
    <location>
        <begin position="20"/>
        <end position="41"/>
    </location>
</feature>
<sequence>MYDFIKRWVFTTNHKRIGILYLFFGVFNGFLAVLLSMLMRLELTFPGDQILFGEYQFYNMITTVHGVLMLFVVVMPILFGGFGNYFAPILIGAPDMSFPRLNNFSFWLLPGAILLAVLATYSEGGPGTGWTVYPPLSSLQSHSGSSVDLMIFSFHLVGIGSIIAAINFICTIFYYKNEAMFNKDLPLFVWSVAITSFLVIVAIPVLAAAITLLLFDRNFNTSFYDPVGGGDVVLYQHLFWFFGHPEVYILILPGFGLVSHIIATFSKKRVFGHVPMIAAMLMIGLIGFIVWAHHMYTSGIDTSTKAYFTAATMVIAIPTGIKVFNWIATMWGGSIWMYTPMYFAAGFIVLFTLGGITGIILSNAGIDTSIHDTYYVVAHFHYVLSMGAVFAIYGGFYYWWGKMTGLSYSESLGQAHFWMTFIGVNFTFFPMHFLGSAGMPRRIPDYPDMYQYNNTLASFGAFISFFSVLFFFYVIYCSFVDQVKSPRNPWVFIDYNDLIDRMIGVIYYVEKYGVSGRSVNIKMSSDFIEKWISFNYVTNRYVISSESIKTTTLEWTLTSPPYLHTFVVPPKIFTTGKHYFRYRWNAIWNKKRKLLPLYLGKKETFNHFYTTIYITYNPLVSNWKIFGGSSFSS</sequence>
<comment type="subcellular location">
    <subcellularLocation>
        <location evidence="1">Membrane</location>
        <topology evidence="1">Multi-pass membrane protein</topology>
    </subcellularLocation>
    <subcellularLocation>
        <location evidence="5">Mitochondrion inner membrane</location>
        <topology evidence="5">Multi-pass membrane protein</topology>
    </subcellularLocation>
</comment>
<dbReference type="GO" id="GO:0006123">
    <property type="term" value="P:mitochondrial electron transport, cytochrome c to oxygen"/>
    <property type="evidence" value="ECO:0007669"/>
    <property type="project" value="TreeGrafter"/>
</dbReference>
<dbReference type="InterPro" id="IPR023615">
    <property type="entry name" value="Cyt_c_Oxase_su1_BS"/>
</dbReference>
<keyword evidence="3 6" id="KW-1133">Transmembrane helix</keyword>
<dbReference type="EC" id="7.1.1.9" evidence="5"/>
<organism evidence="8">
    <name type="scientific">Naegleria fowleri</name>
    <name type="common">Brain eating amoeba</name>
    <dbReference type="NCBI Taxonomy" id="5763"/>
    <lineage>
        <taxon>Eukaryota</taxon>
        <taxon>Discoba</taxon>
        <taxon>Heterolobosea</taxon>
        <taxon>Tetramitia</taxon>
        <taxon>Eutetramitia</taxon>
        <taxon>Vahlkampfiidae</taxon>
        <taxon>Naegleria</taxon>
    </lineage>
</organism>
<feature type="transmembrane region" description="Helical" evidence="6">
    <location>
        <begin position="187"/>
        <end position="215"/>
    </location>
</feature>
<feature type="transmembrane region" description="Helical" evidence="6">
    <location>
        <begin position="247"/>
        <end position="265"/>
    </location>
</feature>
<keyword evidence="5" id="KW-0349">Heme</keyword>
<keyword evidence="8" id="KW-0560">Oxidoreductase</keyword>
<dbReference type="PROSITE" id="PS00077">
    <property type="entry name" value="COX1_CUB"/>
    <property type="match status" value="1"/>
</dbReference>
<dbReference type="InterPro" id="IPR000883">
    <property type="entry name" value="Cyt_C_Oxase_1"/>
</dbReference>
<dbReference type="OMA" id="WAMMSIG"/>
<keyword evidence="5" id="KW-0479">Metal-binding</keyword>
<dbReference type="EMBL" id="JX174181">
    <property type="protein sequence ID" value="AFP72300.1"/>
    <property type="molecule type" value="Genomic_DNA"/>
</dbReference>
<feature type="transmembrane region" description="Helical" evidence="6">
    <location>
        <begin position="149"/>
        <end position="175"/>
    </location>
</feature>
<dbReference type="InterPro" id="IPR023616">
    <property type="entry name" value="Cyt_c_oxase-like_su1_dom"/>
</dbReference>
<reference evidence="10" key="3">
    <citation type="submission" date="2016-07" db="EMBL/GenBank/DDBJ databases">
        <title>genome sequences of Naegleria fowleri mitochondria.</title>
        <authorList>
            <person name="Greninger A.L."/>
            <person name="Jerome K."/>
            <person name="Dixon T."/>
        </authorList>
    </citation>
    <scope>NUCLEOTIDE SEQUENCE</scope>
    <source>
        <strain evidence="10">V419</strain>
    </source>
</reference>
<dbReference type="UniPathway" id="UPA00705"/>
<comment type="catalytic activity">
    <reaction evidence="5">
        <text>4 Fe(II)-[cytochrome c] + O2 + 8 H(+)(in) = 4 Fe(III)-[cytochrome c] + 2 H2O + 4 H(+)(out)</text>
        <dbReference type="Rhea" id="RHEA:11436"/>
        <dbReference type="Rhea" id="RHEA-COMP:10350"/>
        <dbReference type="Rhea" id="RHEA-COMP:14399"/>
        <dbReference type="ChEBI" id="CHEBI:15377"/>
        <dbReference type="ChEBI" id="CHEBI:15378"/>
        <dbReference type="ChEBI" id="CHEBI:15379"/>
        <dbReference type="ChEBI" id="CHEBI:29033"/>
        <dbReference type="ChEBI" id="CHEBI:29034"/>
        <dbReference type="EC" id="7.1.1.9"/>
    </reaction>
</comment>
<evidence type="ECO:0000313" key="8">
    <source>
        <dbReference type="EMBL" id="AFP72300.1"/>
    </source>
</evidence>
<feature type="transmembrane region" description="Helical" evidence="6">
    <location>
        <begin position="455"/>
        <end position="479"/>
    </location>
</feature>
<dbReference type="GO" id="GO:0004129">
    <property type="term" value="F:cytochrome-c oxidase activity"/>
    <property type="evidence" value="ECO:0007669"/>
    <property type="project" value="UniProtKB-EC"/>
</dbReference>
<dbReference type="GO" id="GO:0020037">
    <property type="term" value="F:heme binding"/>
    <property type="evidence" value="ECO:0007669"/>
    <property type="project" value="InterPro"/>
</dbReference>
<feature type="transmembrane region" description="Helical" evidence="6">
    <location>
        <begin position="306"/>
        <end position="328"/>
    </location>
</feature>
<dbReference type="AlphaFoldDB" id="M4H5I2"/>
<dbReference type="PANTHER" id="PTHR10422">
    <property type="entry name" value="CYTOCHROME C OXIDASE SUBUNIT 1"/>
    <property type="match status" value="1"/>
</dbReference>
<feature type="transmembrane region" description="Helical" evidence="6">
    <location>
        <begin position="340"/>
        <end position="360"/>
    </location>
</feature>
<evidence type="ECO:0000256" key="3">
    <source>
        <dbReference type="ARBA" id="ARBA00022989"/>
    </source>
</evidence>
<name>M4H5I2_NAEFO</name>
<comment type="similarity">
    <text evidence="5">Belongs to the heme-copper respiratory oxidase family.</text>
</comment>
<evidence type="ECO:0000259" key="7">
    <source>
        <dbReference type="PROSITE" id="PS50855"/>
    </source>
</evidence>
<dbReference type="InterPro" id="IPR036927">
    <property type="entry name" value="Cyt_c_oxase-like_su1_sf"/>
</dbReference>
<gene>
    <name evidence="8" type="primary">cox1</name>
</gene>
<dbReference type="PROSITE" id="PS50855">
    <property type="entry name" value="COX1"/>
    <property type="match status" value="1"/>
</dbReference>
<keyword evidence="5" id="KW-0249">Electron transport</keyword>
<feature type="transmembrane region" description="Helical" evidence="6">
    <location>
        <begin position="277"/>
        <end position="294"/>
    </location>
</feature>
<dbReference type="PANTHER" id="PTHR10422:SF18">
    <property type="entry name" value="CYTOCHROME C OXIDASE SUBUNIT 1"/>
    <property type="match status" value="1"/>
</dbReference>
<dbReference type="GO" id="GO:0016491">
    <property type="term" value="F:oxidoreductase activity"/>
    <property type="evidence" value="ECO:0007669"/>
    <property type="project" value="UniProtKB-KW"/>
</dbReference>
<keyword evidence="5" id="KW-0813">Transport</keyword>